<feature type="transmembrane region" description="Helical" evidence="1">
    <location>
        <begin position="299"/>
        <end position="319"/>
    </location>
</feature>
<name>A0ABX7G5B3_9GAMM</name>
<proteinExistence type="predicted"/>
<feature type="transmembrane region" description="Helical" evidence="1">
    <location>
        <begin position="137"/>
        <end position="160"/>
    </location>
</feature>
<dbReference type="InterPro" id="IPR007349">
    <property type="entry name" value="DUF418"/>
</dbReference>
<feature type="transmembrane region" description="Helical" evidence="1">
    <location>
        <begin position="256"/>
        <end position="278"/>
    </location>
</feature>
<evidence type="ECO:0000256" key="1">
    <source>
        <dbReference type="SAM" id="Phobius"/>
    </source>
</evidence>
<keyword evidence="4" id="KW-1185">Reference proteome</keyword>
<dbReference type="PANTHER" id="PTHR30590:SF2">
    <property type="entry name" value="INNER MEMBRANE PROTEIN"/>
    <property type="match status" value="1"/>
</dbReference>
<feature type="transmembrane region" description="Helical" evidence="1">
    <location>
        <begin position="331"/>
        <end position="353"/>
    </location>
</feature>
<evidence type="ECO:0000259" key="2">
    <source>
        <dbReference type="Pfam" id="PF04235"/>
    </source>
</evidence>
<feature type="transmembrane region" description="Helical" evidence="1">
    <location>
        <begin position="232"/>
        <end position="250"/>
    </location>
</feature>
<dbReference type="RefSeq" id="WP_203326061.1">
    <property type="nucleotide sequence ID" value="NZ_CP069213.1"/>
</dbReference>
<protein>
    <submittedName>
        <fullName evidence="3">DUF418 domain-containing protein</fullName>
    </submittedName>
</protein>
<evidence type="ECO:0000313" key="3">
    <source>
        <dbReference type="EMBL" id="QRH02452.1"/>
    </source>
</evidence>
<gene>
    <name evidence="3" type="ORF">JQC75_03230</name>
</gene>
<dbReference type="Proteomes" id="UP000596252">
    <property type="component" value="Chromosome"/>
</dbReference>
<feature type="transmembrane region" description="Helical" evidence="1">
    <location>
        <begin position="12"/>
        <end position="30"/>
    </location>
</feature>
<feature type="transmembrane region" description="Helical" evidence="1">
    <location>
        <begin position="94"/>
        <end position="117"/>
    </location>
</feature>
<reference evidence="3 4" key="1">
    <citation type="journal article" date="2012" name="Antonie Van Leeuwenhoek">
        <title>Shewanella litorisediminis sp. nov., a gammaproteobacterium isolated from a tidal flat sediment.</title>
        <authorList>
            <person name="Lee M.H."/>
            <person name="Yoon J.H."/>
        </authorList>
    </citation>
    <scope>NUCLEOTIDE SEQUENCE [LARGE SCALE GENOMIC DNA]</scope>
    <source>
        <strain evidence="3 4">SMK1-12</strain>
    </source>
</reference>
<keyword evidence="1" id="KW-1133">Transmembrane helix</keyword>
<feature type="domain" description="DUF418" evidence="2">
    <location>
        <begin position="216"/>
        <end position="368"/>
    </location>
</feature>
<dbReference type="PANTHER" id="PTHR30590">
    <property type="entry name" value="INNER MEMBRANE PROTEIN"/>
    <property type="match status" value="1"/>
</dbReference>
<accession>A0ABX7G5B3</accession>
<dbReference type="InterPro" id="IPR052529">
    <property type="entry name" value="Bact_Transport_Assoc"/>
</dbReference>
<dbReference type="EMBL" id="CP069213">
    <property type="protein sequence ID" value="QRH02452.1"/>
    <property type="molecule type" value="Genomic_DNA"/>
</dbReference>
<dbReference type="Pfam" id="PF04235">
    <property type="entry name" value="DUF418"/>
    <property type="match status" value="1"/>
</dbReference>
<keyword evidence="1" id="KW-0472">Membrane</keyword>
<evidence type="ECO:0000313" key="4">
    <source>
        <dbReference type="Proteomes" id="UP000596252"/>
    </source>
</evidence>
<keyword evidence="1" id="KW-0812">Transmembrane</keyword>
<feature type="transmembrane region" description="Helical" evidence="1">
    <location>
        <begin position="63"/>
        <end position="82"/>
    </location>
</feature>
<feature type="transmembrane region" description="Helical" evidence="1">
    <location>
        <begin position="202"/>
        <end position="220"/>
    </location>
</feature>
<sequence length="381" mass="42611">MSASSQMRNPNIDSVRGLAVLGIFFINILFMGNSLEGYVPTIPAAGSDVPLEVFSRLFLEGRFIGLFTMLFGVGLVIQYQRFGQQAPIKRRLKVLMLFGVLHGLFIWPGDVLLSYGLSAMVAIRYLDVPLTHIHKRALQFLGFSAIVMLLLTLALPTAPLPSRLSPEYQASLAPWIGGYLGQLFQHLAMMLMMTLVMLPIALLWYILGMMLLGIYLYRSHFFSEGLSKAGRIRLLLLALLLGTVDLTLYFSASRVLVNLAEITVIFSAIPVSVLYADLIIRLCRGSETLLKPLQNVGKLALSLYILQSLLGIACFRYLFPDWLQSFDRIHYLIAALTWAGCQLLLASGYLRYFKQGPLEKLWRYLAFGRTQSASNAQEVKS</sequence>
<organism evidence="3 4">
    <name type="scientific">Shewanella litorisediminis</name>
    <dbReference type="NCBI Taxonomy" id="1173586"/>
    <lineage>
        <taxon>Bacteria</taxon>
        <taxon>Pseudomonadati</taxon>
        <taxon>Pseudomonadota</taxon>
        <taxon>Gammaproteobacteria</taxon>
        <taxon>Alteromonadales</taxon>
        <taxon>Shewanellaceae</taxon>
        <taxon>Shewanella</taxon>
    </lineage>
</organism>